<accession>A0AAN4ZA10</accession>
<organism evidence="3 4">
    <name type="scientific">Pristionchus mayeri</name>
    <dbReference type="NCBI Taxonomy" id="1317129"/>
    <lineage>
        <taxon>Eukaryota</taxon>
        <taxon>Metazoa</taxon>
        <taxon>Ecdysozoa</taxon>
        <taxon>Nematoda</taxon>
        <taxon>Chromadorea</taxon>
        <taxon>Rhabditida</taxon>
        <taxon>Rhabditina</taxon>
        <taxon>Diplogasteromorpha</taxon>
        <taxon>Diplogasteroidea</taxon>
        <taxon>Neodiplogasteridae</taxon>
        <taxon>Pristionchus</taxon>
    </lineage>
</organism>
<comment type="function">
    <text evidence="1">Central component in molecular interactions underlying sperm crawling. Forms an extensive filament system that extends from sperm villipoda, along the leading edge of the pseudopod.</text>
</comment>
<protein>
    <recommendedName>
        <fullName evidence="1">Major sperm protein</fullName>
    </recommendedName>
</protein>
<keyword evidence="1" id="KW-0963">Cytoplasm</keyword>
<feature type="domain" description="MSP" evidence="2">
    <location>
        <begin position="1"/>
        <end position="124"/>
    </location>
</feature>
<dbReference type="InterPro" id="IPR051774">
    <property type="entry name" value="Sperm-specific_class_P"/>
</dbReference>
<dbReference type="PANTHER" id="PTHR22947:SF3">
    <property type="entry name" value="MSP DOMAIN-CONTAINING PROTEIN-RELATED"/>
    <property type="match status" value="1"/>
</dbReference>
<name>A0AAN4ZA10_9BILA</name>
<sequence length="124" mass="13096">MSVVADPSTCDLPVGGGTSTHQLINSCVKRVAFKVRTSNNKYYRIKPVFGFIDAGNSSTLEITRLPGGPDKADRLHVVYVEVSPDVKQAEKALTGSATKQFIVPLGGIPSQPGSEPEVSAVTPV</sequence>
<keyword evidence="4" id="KW-1185">Reference proteome</keyword>
<dbReference type="Proteomes" id="UP001328107">
    <property type="component" value="Unassembled WGS sequence"/>
</dbReference>
<dbReference type="Pfam" id="PF00635">
    <property type="entry name" value="Motile_Sperm"/>
    <property type="match status" value="1"/>
</dbReference>
<proteinExistence type="predicted"/>
<evidence type="ECO:0000313" key="4">
    <source>
        <dbReference type="Proteomes" id="UP001328107"/>
    </source>
</evidence>
<gene>
    <name evidence="3" type="ORF">PMAYCL1PPCAC_07448</name>
</gene>
<evidence type="ECO:0000313" key="3">
    <source>
        <dbReference type="EMBL" id="GMR37253.1"/>
    </source>
</evidence>
<comment type="caution">
    <text evidence="3">The sequence shown here is derived from an EMBL/GenBank/DDBJ whole genome shotgun (WGS) entry which is preliminary data.</text>
</comment>
<dbReference type="InterPro" id="IPR008962">
    <property type="entry name" value="PapD-like_sf"/>
</dbReference>
<dbReference type="Gene3D" id="2.60.40.10">
    <property type="entry name" value="Immunoglobulins"/>
    <property type="match status" value="1"/>
</dbReference>
<dbReference type="InterPro" id="IPR000535">
    <property type="entry name" value="MSP_dom"/>
</dbReference>
<dbReference type="SUPFAM" id="SSF49354">
    <property type="entry name" value="PapD-like"/>
    <property type="match status" value="1"/>
</dbReference>
<evidence type="ECO:0000259" key="2">
    <source>
        <dbReference type="PROSITE" id="PS50202"/>
    </source>
</evidence>
<reference evidence="4" key="1">
    <citation type="submission" date="2022-10" db="EMBL/GenBank/DDBJ databases">
        <title>Genome assembly of Pristionchus species.</title>
        <authorList>
            <person name="Yoshida K."/>
            <person name="Sommer R.J."/>
        </authorList>
    </citation>
    <scope>NUCLEOTIDE SEQUENCE [LARGE SCALE GENOMIC DNA]</scope>
    <source>
        <strain evidence="4">RS5460</strain>
    </source>
</reference>
<keyword evidence="1" id="KW-0206">Cytoskeleton</keyword>
<evidence type="ECO:0000256" key="1">
    <source>
        <dbReference type="RuleBase" id="RU003425"/>
    </source>
</evidence>
<dbReference type="InterPro" id="IPR013783">
    <property type="entry name" value="Ig-like_fold"/>
</dbReference>
<dbReference type="AlphaFoldDB" id="A0AAN4ZA10"/>
<dbReference type="EMBL" id="BTRK01000002">
    <property type="protein sequence ID" value="GMR37253.1"/>
    <property type="molecule type" value="Genomic_DNA"/>
</dbReference>
<dbReference type="PROSITE" id="PS50202">
    <property type="entry name" value="MSP"/>
    <property type="match status" value="1"/>
</dbReference>
<dbReference type="PANTHER" id="PTHR22947">
    <property type="entry name" value="MAJOR SPERM PROTEIN"/>
    <property type="match status" value="1"/>
</dbReference>